<accession>A0A8J3I1X2</accession>
<sequence>MDKTLAPKSQKRLFLAWSLTFIATVLLLSTSGIWVYTVLFPPLQTHSIIHGPEITRPHIPNASDAAGKYFQSFLQRDYQTMWSMLQPQTQSIWSRQNVYASYWQSRFQGYTIAGYTLGEEIPLSSWTNPENMHQYKQVTEIPVTLQIFPTDATRHAAKGLEIINPTILNPGKLYRNIPMYLSKDAHAHWQILNGGPIDLEAPIIPPLHPTPHQVKVPILMYHHISDTPTNDALSKSLTVTTKMFSQQLAYLKAHHAHSITFNQLFDALYYNGPLPTNSVIITFDDGYNDAYNNAYPILRKYGFGGMFYIIAGKVGWKGQAIWEQIQAMQLGGMQIGSHTVNHVDIGDTYLNSPANARKELEDSRTILQHHLKIPIQQFCYPSGEPFRHGSLALRQEIIALLTQVGYVGSTTDPGETGITQDSLHPQELLRIRVDGRDALDTFADSIPW</sequence>
<feature type="domain" description="NodB homology" evidence="3">
    <location>
        <begin position="277"/>
        <end position="448"/>
    </location>
</feature>
<evidence type="ECO:0000259" key="3">
    <source>
        <dbReference type="PROSITE" id="PS51677"/>
    </source>
</evidence>
<evidence type="ECO:0000313" key="5">
    <source>
        <dbReference type="Proteomes" id="UP000612362"/>
    </source>
</evidence>
<dbReference type="PANTHER" id="PTHR34216">
    <property type="match status" value="1"/>
</dbReference>
<gene>
    <name evidence="4" type="ORF">KSX_15670</name>
</gene>
<dbReference type="GO" id="GO:0005975">
    <property type="term" value="P:carbohydrate metabolic process"/>
    <property type="evidence" value="ECO:0007669"/>
    <property type="project" value="InterPro"/>
</dbReference>
<dbReference type="SUPFAM" id="SSF88713">
    <property type="entry name" value="Glycoside hydrolase/deacetylase"/>
    <property type="match status" value="1"/>
</dbReference>
<proteinExistence type="predicted"/>
<evidence type="ECO:0000256" key="2">
    <source>
        <dbReference type="ARBA" id="ARBA00022729"/>
    </source>
</evidence>
<dbReference type="CDD" id="cd10918">
    <property type="entry name" value="CE4_NodB_like_5s_6s"/>
    <property type="match status" value="1"/>
</dbReference>
<evidence type="ECO:0000313" key="4">
    <source>
        <dbReference type="EMBL" id="GHO43404.1"/>
    </source>
</evidence>
<reference evidence="4" key="1">
    <citation type="submission" date="2020-10" db="EMBL/GenBank/DDBJ databases">
        <title>Taxonomic study of unclassified bacteria belonging to the class Ktedonobacteria.</title>
        <authorList>
            <person name="Yabe S."/>
            <person name="Wang C.M."/>
            <person name="Zheng Y."/>
            <person name="Sakai Y."/>
            <person name="Cavaletti L."/>
            <person name="Monciardini P."/>
            <person name="Donadio S."/>
        </authorList>
    </citation>
    <scope>NUCLEOTIDE SEQUENCE</scope>
    <source>
        <strain evidence="4">SOSP1-1</strain>
    </source>
</reference>
<comment type="subcellular location">
    <subcellularLocation>
        <location evidence="1">Secreted</location>
    </subcellularLocation>
</comment>
<dbReference type="GO" id="GO:0005576">
    <property type="term" value="C:extracellular region"/>
    <property type="evidence" value="ECO:0007669"/>
    <property type="project" value="UniProtKB-SubCell"/>
</dbReference>
<organism evidence="4 5">
    <name type="scientific">Ktedonospora formicarum</name>
    <dbReference type="NCBI Taxonomy" id="2778364"/>
    <lineage>
        <taxon>Bacteria</taxon>
        <taxon>Bacillati</taxon>
        <taxon>Chloroflexota</taxon>
        <taxon>Ktedonobacteria</taxon>
        <taxon>Ktedonobacterales</taxon>
        <taxon>Ktedonobacteraceae</taxon>
        <taxon>Ktedonospora</taxon>
    </lineage>
</organism>
<evidence type="ECO:0000256" key="1">
    <source>
        <dbReference type="ARBA" id="ARBA00004613"/>
    </source>
</evidence>
<dbReference type="EMBL" id="BNJF01000001">
    <property type="protein sequence ID" value="GHO43404.1"/>
    <property type="molecule type" value="Genomic_DNA"/>
</dbReference>
<dbReference type="PANTHER" id="PTHR34216:SF3">
    <property type="entry name" value="POLY-BETA-1,6-N-ACETYL-D-GLUCOSAMINE N-DEACETYLASE"/>
    <property type="match status" value="1"/>
</dbReference>
<keyword evidence="2" id="KW-0732">Signal</keyword>
<name>A0A8J3I1X2_9CHLR</name>
<keyword evidence="5" id="KW-1185">Reference proteome</keyword>
<dbReference type="InterPro" id="IPR011330">
    <property type="entry name" value="Glyco_hydro/deAcase_b/a-brl"/>
</dbReference>
<dbReference type="RefSeq" id="WP_220192880.1">
    <property type="nucleotide sequence ID" value="NZ_BNJF01000001.1"/>
</dbReference>
<dbReference type="Proteomes" id="UP000612362">
    <property type="component" value="Unassembled WGS sequence"/>
</dbReference>
<dbReference type="InterPro" id="IPR002509">
    <property type="entry name" value="NODB_dom"/>
</dbReference>
<dbReference type="Gene3D" id="3.20.20.370">
    <property type="entry name" value="Glycoside hydrolase/deacetylase"/>
    <property type="match status" value="1"/>
</dbReference>
<dbReference type="Pfam" id="PF01522">
    <property type="entry name" value="Polysacc_deac_1"/>
    <property type="match status" value="1"/>
</dbReference>
<dbReference type="PROSITE" id="PS51677">
    <property type="entry name" value="NODB"/>
    <property type="match status" value="1"/>
</dbReference>
<dbReference type="InterPro" id="IPR051398">
    <property type="entry name" value="Polysacch_Deacetylase"/>
</dbReference>
<dbReference type="GO" id="GO:0016810">
    <property type="term" value="F:hydrolase activity, acting on carbon-nitrogen (but not peptide) bonds"/>
    <property type="evidence" value="ECO:0007669"/>
    <property type="project" value="InterPro"/>
</dbReference>
<dbReference type="AlphaFoldDB" id="A0A8J3I1X2"/>
<protein>
    <recommendedName>
        <fullName evidence="3">NodB homology domain-containing protein</fullName>
    </recommendedName>
</protein>
<comment type="caution">
    <text evidence="4">The sequence shown here is derived from an EMBL/GenBank/DDBJ whole genome shotgun (WGS) entry which is preliminary data.</text>
</comment>